<gene>
    <name evidence="1" type="ORF">G6045_14000</name>
</gene>
<dbReference type="Proteomes" id="UP000481109">
    <property type="component" value="Unassembled WGS sequence"/>
</dbReference>
<evidence type="ECO:0000313" key="1">
    <source>
        <dbReference type="EMBL" id="NGO76770.1"/>
    </source>
</evidence>
<keyword evidence="2" id="KW-1185">Reference proteome</keyword>
<name>A0A6G4XIU9_9ACTN</name>
<comment type="caution">
    <text evidence="1">The sequence shown here is derived from an EMBL/GenBank/DDBJ whole genome shotgun (WGS) entry which is preliminary data.</text>
</comment>
<dbReference type="AlphaFoldDB" id="A0A6G4XIU9"/>
<organism evidence="1 2">
    <name type="scientific">Streptomyces mesophilus</name>
    <dbReference type="NCBI Taxonomy" id="1775132"/>
    <lineage>
        <taxon>Bacteria</taxon>
        <taxon>Bacillati</taxon>
        <taxon>Actinomycetota</taxon>
        <taxon>Actinomycetes</taxon>
        <taxon>Kitasatosporales</taxon>
        <taxon>Streptomycetaceae</taxon>
        <taxon>Streptomyces</taxon>
    </lineage>
</organism>
<proteinExistence type="predicted"/>
<protein>
    <submittedName>
        <fullName evidence="1">Uncharacterized protein</fullName>
    </submittedName>
</protein>
<sequence length="183" mass="20698">MKVTAHRLFGHRHILREIQHVAPTAADLVTRNVRGRLPRLEIVLTTPQGMNELTVNTQIATIGGKVTPQARSKAARRLMWEDHRVFGRTVLAPKGAVLILINARKVNHGEQVAPTLVHELVHAVQFTRPGIADLIIAGLKNNYGIEPLTRRDVRRYDRQLKAHEDEAYRMEHRLTPQLNAYAA</sequence>
<evidence type="ECO:0000313" key="2">
    <source>
        <dbReference type="Proteomes" id="UP000481109"/>
    </source>
</evidence>
<accession>A0A6G4XIU9</accession>
<reference evidence="1 2" key="1">
    <citation type="submission" date="2020-02" db="EMBL/GenBank/DDBJ databases">
        <title>Whole-genome analyses of novel actinobacteria.</title>
        <authorList>
            <person name="Sahin N."/>
            <person name="Tokatli A."/>
        </authorList>
    </citation>
    <scope>NUCLEOTIDE SEQUENCE [LARGE SCALE GENOMIC DNA]</scope>
    <source>
        <strain evidence="1 2">YC504</strain>
    </source>
</reference>
<dbReference type="RefSeq" id="WP_165332261.1">
    <property type="nucleotide sequence ID" value="NZ_JAAKZW010000045.1"/>
</dbReference>
<dbReference type="EMBL" id="JAAKZW010000045">
    <property type="protein sequence ID" value="NGO76770.1"/>
    <property type="molecule type" value="Genomic_DNA"/>
</dbReference>